<accession>A0A198WMX9</accession>
<gene>
    <name evidence="1" type="ORF">AO370_2030</name>
</gene>
<dbReference type="EMBL" id="LXHQ01000052">
    <property type="protein sequence ID" value="OAV22579.1"/>
    <property type="molecule type" value="Genomic_DNA"/>
</dbReference>
<dbReference type="Proteomes" id="UP000078295">
    <property type="component" value="Unassembled WGS sequence"/>
</dbReference>
<name>A0A198WMX9_MORCA</name>
<protein>
    <submittedName>
        <fullName evidence="1">Uncharacterized protein</fullName>
    </submittedName>
</protein>
<evidence type="ECO:0000313" key="1">
    <source>
        <dbReference type="EMBL" id="OAV22579.1"/>
    </source>
</evidence>
<proteinExistence type="predicted"/>
<evidence type="ECO:0000313" key="2">
    <source>
        <dbReference type="Proteomes" id="UP000078295"/>
    </source>
</evidence>
<organism evidence="1 2">
    <name type="scientific">Moraxella catarrhalis</name>
    <name type="common">Branhamella catarrhalis</name>
    <dbReference type="NCBI Taxonomy" id="480"/>
    <lineage>
        <taxon>Bacteria</taxon>
        <taxon>Pseudomonadati</taxon>
        <taxon>Pseudomonadota</taxon>
        <taxon>Gammaproteobacteria</taxon>
        <taxon>Moraxellales</taxon>
        <taxon>Moraxellaceae</taxon>
        <taxon>Moraxella</taxon>
    </lineage>
</organism>
<dbReference type="AlphaFoldDB" id="A0A198WMX9"/>
<sequence length="41" mass="4767">MIPKIFGIFFSDYSDKCSISQSIYLFIHNKNIPINDKNNIS</sequence>
<reference evidence="1 2" key="1">
    <citation type="journal article" date="2016" name="Genome Biol. Evol.">
        <title>Comparative Genomic Analyses of the Moraxella catarrhalis Serosensitive and Seroresistant Lineages Demonstrate Their Independent Evolution.</title>
        <authorList>
            <person name="Earl J.P."/>
            <person name="de Vries S.P."/>
            <person name="Ahmed A."/>
            <person name="Powell E."/>
            <person name="Schultz M.P."/>
            <person name="Hermans P.W."/>
            <person name="Hill D.J."/>
            <person name="Zhou Z."/>
            <person name="Constantinidou C.I."/>
            <person name="Hu F.Z."/>
            <person name="Bootsma H.J."/>
            <person name="Ehrlich G.D."/>
        </authorList>
    </citation>
    <scope>NUCLEOTIDE SEQUENCE [LARGE SCALE GENOMIC DNA]</scope>
    <source>
        <strain evidence="1 2">F23</strain>
    </source>
</reference>
<comment type="caution">
    <text evidence="1">The sequence shown here is derived from an EMBL/GenBank/DDBJ whole genome shotgun (WGS) entry which is preliminary data.</text>
</comment>